<dbReference type="EMBL" id="JYDP01006776">
    <property type="protein sequence ID" value="KRY80446.1"/>
    <property type="molecule type" value="Genomic_DNA"/>
</dbReference>
<protein>
    <submittedName>
        <fullName evidence="1">Uncharacterized protein</fullName>
    </submittedName>
</protein>
<dbReference type="AlphaFoldDB" id="A0A0V1F3H7"/>
<evidence type="ECO:0000313" key="2">
    <source>
        <dbReference type="Proteomes" id="UP000055024"/>
    </source>
</evidence>
<keyword evidence="2" id="KW-1185">Reference proteome</keyword>
<gene>
    <name evidence="1" type="ORF">T11_16176</name>
</gene>
<evidence type="ECO:0000313" key="1">
    <source>
        <dbReference type="EMBL" id="KRY80446.1"/>
    </source>
</evidence>
<reference evidence="1 2" key="1">
    <citation type="submission" date="2015-01" db="EMBL/GenBank/DDBJ databases">
        <title>Evolution of Trichinella species and genotypes.</title>
        <authorList>
            <person name="Korhonen P.K."/>
            <person name="Edoardo P."/>
            <person name="Giuseppe L.R."/>
            <person name="Gasser R.B."/>
        </authorList>
    </citation>
    <scope>NUCLEOTIDE SEQUENCE [LARGE SCALE GENOMIC DNA]</scope>
    <source>
        <strain evidence="1">ISS1029</strain>
    </source>
</reference>
<accession>A0A0V1F3H7</accession>
<comment type="caution">
    <text evidence="1">The sequence shown here is derived from an EMBL/GenBank/DDBJ whole genome shotgun (WGS) entry which is preliminary data.</text>
</comment>
<sequence length="47" mass="5590">MLSLLLMKRKRVQLRPLTMTYLFGTYNDMPLKQNPETITLQSCLCER</sequence>
<name>A0A0V1F3H7_9BILA</name>
<organism evidence="1 2">
    <name type="scientific">Trichinella zimbabwensis</name>
    <dbReference type="NCBI Taxonomy" id="268475"/>
    <lineage>
        <taxon>Eukaryota</taxon>
        <taxon>Metazoa</taxon>
        <taxon>Ecdysozoa</taxon>
        <taxon>Nematoda</taxon>
        <taxon>Enoplea</taxon>
        <taxon>Dorylaimia</taxon>
        <taxon>Trichinellida</taxon>
        <taxon>Trichinellidae</taxon>
        <taxon>Trichinella</taxon>
    </lineage>
</organism>
<dbReference type="Proteomes" id="UP000055024">
    <property type="component" value="Unassembled WGS sequence"/>
</dbReference>
<proteinExistence type="predicted"/>